<dbReference type="RefSeq" id="WP_111434759.1">
    <property type="nucleotide sequence ID" value="NZ_JACIGG010000010.1"/>
</dbReference>
<dbReference type="Proteomes" id="UP000249299">
    <property type="component" value="Unassembled WGS sequence"/>
</dbReference>
<accession>A0A327JKA8</accession>
<dbReference type="PANTHER" id="PTHR46732">
    <property type="entry name" value="ATP-DEPENDENT PROTEASE LA (LON) DOMAIN PROTEIN"/>
    <property type="match status" value="1"/>
</dbReference>
<feature type="domain" description="Lon N-terminal" evidence="1">
    <location>
        <begin position="18"/>
        <end position="214"/>
    </location>
</feature>
<name>A0A327JKA8_9HYPH</name>
<organism evidence="2 3">
    <name type="scientific">Rhodobium orientis</name>
    <dbReference type="NCBI Taxonomy" id="34017"/>
    <lineage>
        <taxon>Bacteria</taxon>
        <taxon>Pseudomonadati</taxon>
        <taxon>Pseudomonadota</taxon>
        <taxon>Alphaproteobacteria</taxon>
        <taxon>Hyphomicrobiales</taxon>
        <taxon>Rhodobiaceae</taxon>
        <taxon>Rhodobium</taxon>
    </lineage>
</organism>
<dbReference type="InterPro" id="IPR003111">
    <property type="entry name" value="Lon_prtase_N"/>
</dbReference>
<proteinExistence type="predicted"/>
<gene>
    <name evidence="2" type="ORF">CH339_12790</name>
</gene>
<evidence type="ECO:0000259" key="1">
    <source>
        <dbReference type="PROSITE" id="PS51787"/>
    </source>
</evidence>
<dbReference type="InterPro" id="IPR046336">
    <property type="entry name" value="Lon_prtase_N_sf"/>
</dbReference>
<dbReference type="SMART" id="SM00464">
    <property type="entry name" value="LON"/>
    <property type="match status" value="1"/>
</dbReference>
<dbReference type="AlphaFoldDB" id="A0A327JKA8"/>
<dbReference type="PROSITE" id="PS51787">
    <property type="entry name" value="LON_N"/>
    <property type="match status" value="1"/>
</dbReference>
<comment type="caution">
    <text evidence="2">The sequence shown here is derived from an EMBL/GenBank/DDBJ whole genome shotgun (WGS) entry which is preliminary data.</text>
</comment>
<dbReference type="SUPFAM" id="SSF88697">
    <property type="entry name" value="PUA domain-like"/>
    <property type="match status" value="1"/>
</dbReference>
<keyword evidence="3" id="KW-1185">Reference proteome</keyword>
<reference evidence="2 3" key="1">
    <citation type="submission" date="2017-07" db="EMBL/GenBank/DDBJ databases">
        <title>Draft Genome Sequences of Select Purple Nonsulfur Bacteria.</title>
        <authorList>
            <person name="Lasarre B."/>
            <person name="Mckinlay J.B."/>
        </authorList>
    </citation>
    <scope>NUCLEOTIDE SEQUENCE [LARGE SCALE GENOMIC DNA]</scope>
    <source>
        <strain evidence="2 3">DSM 11290</strain>
    </source>
</reference>
<dbReference type="OrthoDB" id="9806457at2"/>
<dbReference type="Gene3D" id="2.30.130.40">
    <property type="entry name" value="LON domain-like"/>
    <property type="match status" value="1"/>
</dbReference>
<dbReference type="Pfam" id="PF02190">
    <property type="entry name" value="LON_substr_bdg"/>
    <property type="match status" value="1"/>
</dbReference>
<dbReference type="InterPro" id="IPR015947">
    <property type="entry name" value="PUA-like_sf"/>
</dbReference>
<dbReference type="PANTHER" id="PTHR46732:SF8">
    <property type="entry name" value="ATP-DEPENDENT PROTEASE LA (LON) DOMAIN PROTEIN"/>
    <property type="match status" value="1"/>
</dbReference>
<sequence length="226" mass="24777">MLAGNARYDGPGDLPTEIPIFPLTGALLLPRGRMPLNIFEPRYVQMIDDCLAASRVIGMVQPDLTLDEAMADPVPALCQIGCAGRLVAYQETGDGRYLVTLTGIVRFAIDREVETDKPYRVCRISTEPFMSDYTPHLGEDAVDRGALLDTFRAYLDANNLDTDWDSLDKASNEALVNALAMMSPYGPAEKQALLEAPDLKSRAETLIAITEIDLARNGDDNVSRLQ</sequence>
<dbReference type="EMBL" id="NPEV01000026">
    <property type="protein sequence ID" value="RAI26769.1"/>
    <property type="molecule type" value="Genomic_DNA"/>
</dbReference>
<evidence type="ECO:0000313" key="2">
    <source>
        <dbReference type="EMBL" id="RAI26769.1"/>
    </source>
</evidence>
<protein>
    <recommendedName>
        <fullName evidence="1">Lon N-terminal domain-containing protein</fullName>
    </recommendedName>
</protein>
<evidence type="ECO:0000313" key="3">
    <source>
        <dbReference type="Proteomes" id="UP000249299"/>
    </source>
</evidence>